<dbReference type="SUPFAM" id="SSF54913">
    <property type="entry name" value="GlnB-like"/>
    <property type="match status" value="1"/>
</dbReference>
<dbReference type="AlphaFoldDB" id="B9L2H6"/>
<dbReference type="InterPro" id="IPR011322">
    <property type="entry name" value="N-reg_PII-like_a/b"/>
</dbReference>
<dbReference type="HOGENOM" id="CLU_146749_0_1_0"/>
<name>B9L2H6_THERP</name>
<dbReference type="EMBL" id="CP001275">
    <property type="protein sequence ID" value="ACM05153.1"/>
    <property type="molecule type" value="Genomic_DNA"/>
</dbReference>
<proteinExistence type="inferred from homology"/>
<dbReference type="eggNOG" id="COG1993">
    <property type="taxonomic scope" value="Bacteria"/>
</dbReference>
<organism evidence="2 3">
    <name type="scientific">Thermomicrobium roseum (strain ATCC 27502 / DSM 5159 / P-2)</name>
    <dbReference type="NCBI Taxonomy" id="309801"/>
    <lineage>
        <taxon>Bacteria</taxon>
        <taxon>Pseudomonadati</taxon>
        <taxon>Thermomicrobiota</taxon>
        <taxon>Thermomicrobia</taxon>
        <taxon>Thermomicrobiales</taxon>
        <taxon>Thermomicrobiaceae</taxon>
        <taxon>Thermomicrobium</taxon>
    </lineage>
</organism>
<reference evidence="2 3" key="1">
    <citation type="journal article" date="2009" name="PLoS ONE">
        <title>Complete genome sequence of the aerobic CO-oxidizing thermophile Thermomicrobium roseum.</title>
        <authorList>
            <person name="Wu D."/>
            <person name="Raymond J."/>
            <person name="Wu M."/>
            <person name="Chatterji S."/>
            <person name="Ren Q."/>
            <person name="Graham J.E."/>
            <person name="Bryant D.A."/>
            <person name="Robb F."/>
            <person name="Colman A."/>
            <person name="Tallon L.J."/>
            <person name="Badger J.H."/>
            <person name="Madupu R."/>
            <person name="Ward N.L."/>
            <person name="Eisen J.A."/>
        </authorList>
    </citation>
    <scope>NUCLEOTIDE SEQUENCE [LARGE SCALE GENOMIC DNA]</scope>
    <source>
        <strain evidence="3">ATCC 27502 / DSM 5159 / P-2</strain>
    </source>
</reference>
<gene>
    <name evidence="2" type="ordered locus">trd_1378</name>
</gene>
<sequence length="119" mass="12946">MELSGPAKWLRIYIGERDHWHGKPLYAAILDLLRHEGIAGATVHRGIAGYGASGAVHTTRVLQLSVDLPVVIEVIETAERIAAVLPRLREMVSQGLIVLVDCEVVHHQAVRRSGVSGQS</sequence>
<dbReference type="Gene3D" id="3.30.70.120">
    <property type="match status" value="1"/>
</dbReference>
<dbReference type="InterPro" id="IPR003793">
    <property type="entry name" value="UPF0166"/>
</dbReference>
<evidence type="ECO:0000256" key="1">
    <source>
        <dbReference type="ARBA" id="ARBA00010554"/>
    </source>
</evidence>
<dbReference type="STRING" id="309801.trd_1378"/>
<accession>B9L2H6</accession>
<dbReference type="PANTHER" id="PTHR35983">
    <property type="entry name" value="UPF0166 PROTEIN TM_0021"/>
    <property type="match status" value="1"/>
</dbReference>
<evidence type="ECO:0000313" key="2">
    <source>
        <dbReference type="EMBL" id="ACM05153.1"/>
    </source>
</evidence>
<dbReference type="KEGG" id="tro:trd_1378"/>
<comment type="similarity">
    <text evidence="1">Belongs to the UPF0166 family.</text>
</comment>
<keyword evidence="3" id="KW-1185">Reference proteome</keyword>
<dbReference type="OrthoDB" id="9795599at2"/>
<dbReference type="Proteomes" id="UP000000447">
    <property type="component" value="Chromosome"/>
</dbReference>
<protein>
    <submittedName>
        <fullName evidence="2">Uncharacterized ACR</fullName>
    </submittedName>
</protein>
<dbReference type="InterPro" id="IPR015867">
    <property type="entry name" value="N-reg_PII/ATP_PRibTrfase_C"/>
</dbReference>
<evidence type="ECO:0000313" key="3">
    <source>
        <dbReference type="Proteomes" id="UP000000447"/>
    </source>
</evidence>
<dbReference type="PANTHER" id="PTHR35983:SF1">
    <property type="entry name" value="UPF0166 PROTEIN TM_0021"/>
    <property type="match status" value="1"/>
</dbReference>
<dbReference type="Pfam" id="PF02641">
    <property type="entry name" value="DUF190"/>
    <property type="match status" value="1"/>
</dbReference>
<dbReference type="RefSeq" id="WP_015922327.1">
    <property type="nucleotide sequence ID" value="NC_011959.1"/>
</dbReference>